<evidence type="ECO:0000256" key="6">
    <source>
        <dbReference type="ARBA" id="ARBA00023001"/>
    </source>
</evidence>
<evidence type="ECO:0000256" key="14">
    <source>
        <dbReference type="ARBA" id="ARBA00045077"/>
    </source>
</evidence>
<evidence type="ECO:0000256" key="16">
    <source>
        <dbReference type="SAM" id="MobiDB-lite"/>
    </source>
</evidence>
<keyword evidence="3" id="KW-0964">Secreted</keyword>
<name>A0AA39JK26_ARMTA</name>
<gene>
    <name evidence="19" type="ORF">EV420DRAFT_1006654</name>
</gene>
<dbReference type="GO" id="GO:0016787">
    <property type="term" value="F:hydrolase activity"/>
    <property type="evidence" value="ECO:0007669"/>
    <property type="project" value="UniProtKB-KW"/>
</dbReference>
<feature type="region of interest" description="Disordered" evidence="16">
    <location>
        <begin position="243"/>
        <end position="313"/>
    </location>
</feature>
<evidence type="ECO:0000256" key="9">
    <source>
        <dbReference type="ARBA" id="ARBA00023033"/>
    </source>
</evidence>
<proteinExistence type="inferred from homology"/>
<keyword evidence="4" id="KW-0479">Metal-binding</keyword>
<evidence type="ECO:0000256" key="7">
    <source>
        <dbReference type="ARBA" id="ARBA00023002"/>
    </source>
</evidence>
<evidence type="ECO:0000259" key="18">
    <source>
        <dbReference type="Pfam" id="PF03443"/>
    </source>
</evidence>
<sequence>MKPSFFLPFLAASYVAAHGYVQKVTIDGTEYTGPAVGSGSTDGITREVSTQDPIKGATNSDLTCGPGALAASKVADANPGSSISFLWTGASGSPWPHNVGPMMTYMTNCGDQSSADYDPTGTEWFKIEEAGRTSNGTWAQAALMNGVAAEVTIPSNLAAGNYLIRHEIIALQNGQAEGGAEFYASCTQLKVGGSGTGTPPSSDLVQLPGAYSDTDPGILVDVYSNTNAAYTFPGPAVVDLGGSGSSAASSATSTNGHSSSAIPTAVSSTTSTRKHSSSAVPASDGSSSVVPKRSCKLEKPAITNDTLTKRETRPRHISRIMRGLNIFSRRH</sequence>
<dbReference type="InterPro" id="IPR049892">
    <property type="entry name" value="AA9"/>
</dbReference>
<protein>
    <recommendedName>
        <fullName evidence="15">lytic cellulose monooxygenase (C4-dehydrogenating)</fullName>
        <ecNumber evidence="15">1.14.99.56</ecNumber>
    </recommendedName>
</protein>
<evidence type="ECO:0000256" key="10">
    <source>
        <dbReference type="ARBA" id="ARBA00023157"/>
    </source>
</evidence>
<dbReference type="EMBL" id="JAUEPS010000055">
    <property type="protein sequence ID" value="KAK0444202.1"/>
    <property type="molecule type" value="Genomic_DNA"/>
</dbReference>
<evidence type="ECO:0000256" key="15">
    <source>
        <dbReference type="ARBA" id="ARBA00047174"/>
    </source>
</evidence>
<evidence type="ECO:0000256" key="11">
    <source>
        <dbReference type="ARBA" id="ARBA00023277"/>
    </source>
</evidence>
<keyword evidence="7" id="KW-0560">Oxidoreductase</keyword>
<keyword evidence="11" id="KW-0119">Carbohydrate metabolism</keyword>
<evidence type="ECO:0000256" key="17">
    <source>
        <dbReference type="SAM" id="SignalP"/>
    </source>
</evidence>
<comment type="similarity">
    <text evidence="13">Belongs to the polysaccharide monooxygenase AA9 family.</text>
</comment>
<dbReference type="Pfam" id="PF03443">
    <property type="entry name" value="AA9"/>
    <property type="match status" value="1"/>
</dbReference>
<feature type="chain" id="PRO_5041247656" description="lytic cellulose monooxygenase (C4-dehydrogenating)" evidence="17">
    <location>
        <begin position="18"/>
        <end position="331"/>
    </location>
</feature>
<dbReference type="Gene3D" id="2.70.50.70">
    <property type="match status" value="1"/>
</dbReference>
<keyword evidence="20" id="KW-1185">Reference proteome</keyword>
<keyword evidence="19" id="KW-0378">Hydrolase</keyword>
<evidence type="ECO:0000256" key="8">
    <source>
        <dbReference type="ARBA" id="ARBA00023008"/>
    </source>
</evidence>
<keyword evidence="12" id="KW-0624">Polysaccharide degradation</keyword>
<evidence type="ECO:0000256" key="3">
    <source>
        <dbReference type="ARBA" id="ARBA00022525"/>
    </source>
</evidence>
<dbReference type="Proteomes" id="UP001175211">
    <property type="component" value="Unassembled WGS sequence"/>
</dbReference>
<dbReference type="GO" id="GO:0005576">
    <property type="term" value="C:extracellular region"/>
    <property type="evidence" value="ECO:0007669"/>
    <property type="project" value="UniProtKB-SubCell"/>
</dbReference>
<dbReference type="AlphaFoldDB" id="A0AA39JK26"/>
<evidence type="ECO:0000256" key="4">
    <source>
        <dbReference type="ARBA" id="ARBA00022723"/>
    </source>
</evidence>
<evidence type="ECO:0000256" key="2">
    <source>
        <dbReference type="ARBA" id="ARBA00004613"/>
    </source>
</evidence>
<keyword evidence="5 17" id="KW-0732">Signal</keyword>
<evidence type="ECO:0000256" key="5">
    <source>
        <dbReference type="ARBA" id="ARBA00022729"/>
    </source>
</evidence>
<feature type="domain" description="Auxiliary Activity family 9 catalytic" evidence="18">
    <location>
        <begin position="18"/>
        <end position="227"/>
    </location>
</feature>
<evidence type="ECO:0000256" key="12">
    <source>
        <dbReference type="ARBA" id="ARBA00023326"/>
    </source>
</evidence>
<keyword evidence="9" id="KW-0503">Monooxygenase</keyword>
<comment type="subcellular location">
    <subcellularLocation>
        <location evidence="2">Secreted</location>
    </subcellularLocation>
</comment>
<organism evidence="19 20">
    <name type="scientific">Armillaria tabescens</name>
    <name type="common">Ringless honey mushroom</name>
    <name type="synonym">Agaricus tabescens</name>
    <dbReference type="NCBI Taxonomy" id="1929756"/>
    <lineage>
        <taxon>Eukaryota</taxon>
        <taxon>Fungi</taxon>
        <taxon>Dikarya</taxon>
        <taxon>Basidiomycota</taxon>
        <taxon>Agaricomycotina</taxon>
        <taxon>Agaricomycetes</taxon>
        <taxon>Agaricomycetidae</taxon>
        <taxon>Agaricales</taxon>
        <taxon>Marasmiineae</taxon>
        <taxon>Physalacriaceae</taxon>
        <taxon>Desarmillaria</taxon>
    </lineage>
</organism>
<evidence type="ECO:0000256" key="13">
    <source>
        <dbReference type="ARBA" id="ARBA00044502"/>
    </source>
</evidence>
<dbReference type="GO" id="GO:0046872">
    <property type="term" value="F:metal ion binding"/>
    <property type="evidence" value="ECO:0007669"/>
    <property type="project" value="UniProtKB-KW"/>
</dbReference>
<dbReference type="GO" id="GO:0004497">
    <property type="term" value="F:monooxygenase activity"/>
    <property type="evidence" value="ECO:0007669"/>
    <property type="project" value="UniProtKB-KW"/>
</dbReference>
<dbReference type="PANTHER" id="PTHR33353:SF10">
    <property type="entry name" value="ENDO-BETA-1,4-GLUCANASE D"/>
    <property type="match status" value="1"/>
</dbReference>
<dbReference type="InterPro" id="IPR005103">
    <property type="entry name" value="AA9_LPMO"/>
</dbReference>
<dbReference type="PANTHER" id="PTHR33353">
    <property type="entry name" value="PUTATIVE (AFU_ORTHOLOGUE AFUA_1G12560)-RELATED"/>
    <property type="match status" value="1"/>
</dbReference>
<accession>A0AA39JK26</accession>
<dbReference type="GeneID" id="85348833"/>
<evidence type="ECO:0000313" key="19">
    <source>
        <dbReference type="EMBL" id="KAK0444202.1"/>
    </source>
</evidence>
<evidence type="ECO:0000313" key="20">
    <source>
        <dbReference type="Proteomes" id="UP001175211"/>
    </source>
</evidence>
<evidence type="ECO:0000256" key="1">
    <source>
        <dbReference type="ARBA" id="ARBA00001973"/>
    </source>
</evidence>
<keyword evidence="10" id="KW-1015">Disulfide bond</keyword>
<reference evidence="19" key="1">
    <citation type="submission" date="2023-06" db="EMBL/GenBank/DDBJ databases">
        <authorList>
            <consortium name="Lawrence Berkeley National Laboratory"/>
            <person name="Ahrendt S."/>
            <person name="Sahu N."/>
            <person name="Indic B."/>
            <person name="Wong-Bajracharya J."/>
            <person name="Merenyi Z."/>
            <person name="Ke H.-M."/>
            <person name="Monk M."/>
            <person name="Kocsube S."/>
            <person name="Drula E."/>
            <person name="Lipzen A."/>
            <person name="Balint B."/>
            <person name="Henrissat B."/>
            <person name="Andreopoulos B."/>
            <person name="Martin F.M."/>
            <person name="Harder C.B."/>
            <person name="Rigling D."/>
            <person name="Ford K.L."/>
            <person name="Foster G.D."/>
            <person name="Pangilinan J."/>
            <person name="Papanicolaou A."/>
            <person name="Barry K."/>
            <person name="LaButti K."/>
            <person name="Viragh M."/>
            <person name="Koriabine M."/>
            <person name="Yan M."/>
            <person name="Riley R."/>
            <person name="Champramary S."/>
            <person name="Plett K.L."/>
            <person name="Tsai I.J."/>
            <person name="Slot J."/>
            <person name="Sipos G."/>
            <person name="Plett J."/>
            <person name="Nagy L.G."/>
            <person name="Grigoriev I.V."/>
        </authorList>
    </citation>
    <scope>NUCLEOTIDE SEQUENCE</scope>
    <source>
        <strain evidence="19">CCBAS 213</strain>
    </source>
</reference>
<keyword evidence="8" id="KW-0186">Copper</keyword>
<feature type="signal peptide" evidence="17">
    <location>
        <begin position="1"/>
        <end position="17"/>
    </location>
</feature>
<comment type="catalytic activity">
    <reaction evidence="14">
        <text>[(1-&gt;4)-beta-D-glucosyl]n+m + reduced acceptor + O2 = 4-dehydro-beta-D-glucosyl-[(1-&gt;4)-beta-D-glucosyl]n-1 + [(1-&gt;4)-beta-D-glucosyl]m + acceptor + H2O.</text>
        <dbReference type="EC" id="1.14.99.56"/>
    </reaction>
</comment>
<dbReference type="GO" id="GO:0030245">
    <property type="term" value="P:cellulose catabolic process"/>
    <property type="evidence" value="ECO:0007669"/>
    <property type="project" value="UniProtKB-KW"/>
</dbReference>
<keyword evidence="6" id="KW-0136">Cellulose degradation</keyword>
<dbReference type="CDD" id="cd21175">
    <property type="entry name" value="LPMO_AA9"/>
    <property type="match status" value="1"/>
</dbReference>
<dbReference type="RefSeq" id="XP_060324987.1">
    <property type="nucleotide sequence ID" value="XM_060465285.1"/>
</dbReference>
<comment type="cofactor">
    <cofactor evidence="1">
        <name>Cu(2+)</name>
        <dbReference type="ChEBI" id="CHEBI:29036"/>
    </cofactor>
</comment>
<dbReference type="EC" id="1.14.99.56" evidence="15"/>
<feature type="compositionally biased region" description="Low complexity" evidence="16">
    <location>
        <begin position="245"/>
        <end position="291"/>
    </location>
</feature>
<comment type="caution">
    <text evidence="19">The sequence shown here is derived from an EMBL/GenBank/DDBJ whole genome shotgun (WGS) entry which is preliminary data.</text>
</comment>